<dbReference type="RefSeq" id="WP_174958034.1">
    <property type="nucleotide sequence ID" value="NZ_CABVQG010000013.1"/>
</dbReference>
<proteinExistence type="predicted"/>
<organism evidence="1 2">
    <name type="scientific">Burkholderia aenigmatica</name>
    <dbReference type="NCBI Taxonomy" id="2015348"/>
    <lineage>
        <taxon>Bacteria</taxon>
        <taxon>Pseudomonadati</taxon>
        <taxon>Pseudomonadota</taxon>
        <taxon>Betaproteobacteria</taxon>
        <taxon>Burkholderiales</taxon>
        <taxon>Burkholderiaceae</taxon>
        <taxon>Burkholderia</taxon>
        <taxon>Burkholderia cepacia complex</taxon>
    </lineage>
</organism>
<protein>
    <recommendedName>
        <fullName evidence="3">ABC transporter permease</fullName>
    </recommendedName>
</protein>
<accession>A0ABY6XTG9</accession>
<comment type="caution">
    <text evidence="1">The sequence shown here is derived from an EMBL/GenBank/DDBJ whole genome shotgun (WGS) entry which is preliminary data.</text>
</comment>
<gene>
    <name evidence="1" type="ORF">BLA17378_03783</name>
</gene>
<evidence type="ECO:0008006" key="3">
    <source>
        <dbReference type="Google" id="ProtNLM"/>
    </source>
</evidence>
<reference evidence="1 2" key="1">
    <citation type="submission" date="2019-09" db="EMBL/GenBank/DDBJ databases">
        <authorList>
            <person name="Depoorter E."/>
        </authorList>
    </citation>
    <scope>NUCLEOTIDE SEQUENCE [LARGE SCALE GENOMIC DNA]</scope>
    <source>
        <strain evidence="1 2">R-17378</strain>
    </source>
</reference>
<name>A0ABY6XTG9_9BURK</name>
<evidence type="ECO:0000313" key="1">
    <source>
        <dbReference type="EMBL" id="VWC79010.1"/>
    </source>
</evidence>
<keyword evidence="2" id="KW-1185">Reference proteome</keyword>
<dbReference type="Proteomes" id="UP000494120">
    <property type="component" value="Unassembled WGS sequence"/>
</dbReference>
<dbReference type="EMBL" id="CABVQG010000013">
    <property type="protein sequence ID" value="VWC79010.1"/>
    <property type="molecule type" value="Genomic_DNA"/>
</dbReference>
<sequence>MTTSADIRDSFVNALKGATDAQQSVFSPFDWPTAPGSYPLILVRAPRERKESLGRNAPLFTVTTTIEIIARTQSPALVGDEGSAVALMAAERLKAQIETSLINNPAVWADVNGRQVIQQFASVDSDITTSSEGQMPMAELLMHIAVEFVQGPEDFFQVVGTPLEQIGGVVAMPDGTLAPTFSIPIPPPIS</sequence>
<evidence type="ECO:0000313" key="2">
    <source>
        <dbReference type="Proteomes" id="UP000494120"/>
    </source>
</evidence>